<name>A0A8X6KJS7_TRICU</name>
<dbReference type="InterPro" id="IPR050670">
    <property type="entry name" value="STAM"/>
</dbReference>
<evidence type="ECO:0000259" key="6">
    <source>
        <dbReference type="PROSITE" id="PS50002"/>
    </source>
</evidence>
<evidence type="ECO:0000256" key="2">
    <source>
        <dbReference type="ARBA" id="ARBA00022448"/>
    </source>
</evidence>
<gene>
    <name evidence="7" type="primary">Stam</name>
    <name evidence="7" type="ORF">TNCT_263281</name>
</gene>
<evidence type="ECO:0000256" key="3">
    <source>
        <dbReference type="ARBA" id="ARBA00022927"/>
    </source>
</evidence>
<dbReference type="InterPro" id="IPR001452">
    <property type="entry name" value="SH3_domain"/>
</dbReference>
<dbReference type="Pfam" id="PF02809">
    <property type="entry name" value="UIM"/>
    <property type="match status" value="1"/>
</dbReference>
<organism evidence="7 8">
    <name type="scientific">Trichonephila clavata</name>
    <name type="common">Joro spider</name>
    <name type="synonym">Nephila clavata</name>
    <dbReference type="NCBI Taxonomy" id="2740835"/>
    <lineage>
        <taxon>Eukaryota</taxon>
        <taxon>Metazoa</taxon>
        <taxon>Ecdysozoa</taxon>
        <taxon>Arthropoda</taxon>
        <taxon>Chelicerata</taxon>
        <taxon>Arachnida</taxon>
        <taxon>Araneae</taxon>
        <taxon>Araneomorphae</taxon>
        <taxon>Entelegynae</taxon>
        <taxon>Araneoidea</taxon>
        <taxon>Nephilidae</taxon>
        <taxon>Trichonephila</taxon>
    </lineage>
</organism>
<dbReference type="PANTHER" id="PTHR45929">
    <property type="entry name" value="JAK PATHWAY SIGNAL TRANSDUCTION ADAPTOR MOLECULE"/>
    <property type="match status" value="1"/>
</dbReference>
<dbReference type="InterPro" id="IPR003903">
    <property type="entry name" value="UIM_dom"/>
</dbReference>
<proteinExistence type="predicted"/>
<dbReference type="FunFam" id="2.30.30.40:FF:000072">
    <property type="entry name" value="Unconventional Myosin IB"/>
    <property type="match status" value="1"/>
</dbReference>
<keyword evidence="3" id="KW-0653">Protein transport</keyword>
<feature type="compositionally biased region" description="Low complexity" evidence="5">
    <location>
        <begin position="111"/>
        <end position="123"/>
    </location>
</feature>
<dbReference type="InterPro" id="IPR036028">
    <property type="entry name" value="SH3-like_dom_sf"/>
</dbReference>
<feature type="domain" description="SH3" evidence="6">
    <location>
        <begin position="138"/>
        <end position="197"/>
    </location>
</feature>
<dbReference type="Proteomes" id="UP000887116">
    <property type="component" value="Unassembled WGS sequence"/>
</dbReference>
<dbReference type="Gene3D" id="1.20.5.1940">
    <property type="match status" value="1"/>
</dbReference>
<dbReference type="Gene3D" id="2.30.30.40">
    <property type="entry name" value="SH3 Domains"/>
    <property type="match status" value="1"/>
</dbReference>
<dbReference type="PANTHER" id="PTHR45929:SF3">
    <property type="entry name" value="JAK PATHWAY SIGNAL TRANSDUCTION ADAPTOR MOLECULE"/>
    <property type="match status" value="1"/>
</dbReference>
<accession>A0A8X6KJS7</accession>
<evidence type="ECO:0000313" key="8">
    <source>
        <dbReference type="Proteomes" id="UP000887116"/>
    </source>
</evidence>
<dbReference type="SUPFAM" id="SSF50044">
    <property type="entry name" value="SH3-domain"/>
    <property type="match status" value="1"/>
</dbReference>
<evidence type="ECO:0000256" key="5">
    <source>
        <dbReference type="SAM" id="MobiDB-lite"/>
    </source>
</evidence>
<evidence type="ECO:0000256" key="1">
    <source>
        <dbReference type="ARBA" id="ARBA00022443"/>
    </source>
</evidence>
<dbReference type="OrthoDB" id="10068368at2759"/>
<dbReference type="PRINTS" id="PR00452">
    <property type="entry name" value="SH3DOMAIN"/>
</dbReference>
<dbReference type="AlphaFoldDB" id="A0A8X6KJS7"/>
<dbReference type="GO" id="GO:0043328">
    <property type="term" value="P:protein transport to vacuole involved in ubiquitin-dependent protein catabolic process via the multivesicular body sorting pathway"/>
    <property type="evidence" value="ECO:0007669"/>
    <property type="project" value="TreeGrafter"/>
</dbReference>
<dbReference type="SMART" id="SM00326">
    <property type="entry name" value="SH3"/>
    <property type="match status" value="1"/>
</dbReference>
<dbReference type="PROSITE" id="PS50330">
    <property type="entry name" value="UIM"/>
    <property type="match status" value="1"/>
</dbReference>
<feature type="region of interest" description="Disordered" evidence="5">
    <location>
        <begin position="111"/>
        <end position="137"/>
    </location>
</feature>
<sequence length="435" mass="48493">MNKCFLVKVPNCPLPVLLDAITNHIEEMYGHIKCVQKLKGLLKKWTEEDFRNDPELSLIPSLYNSIKTVSERENQCEKDTHRVLKDTASSAVKKEEEDLAKAIELSLKESGSSPKVSSSLYPSTVSTTSRDHQTKPAKQLRKVRALYDFLAAEDNELSFKAGDIIQIIDDSDPSWFLGFNQNGQGLFPANFVTSDLSPVESLPAKEKKTVKFNEKVNVKTLGYLPVEEVVIDEKKIDEMLAALHDADPTGQIPDSDELLSLEDHCLAMGPLIEEELERIDHRHAALTDSNKFLVEALKSYEMLMKTTIPYVSFQVPSDIIHSNMYQTPALQFPQMHNSQTYSGEPYQSIPVSCDQFPVPLSGAVPTTLQSCMAQNVAQPQVPYPDISNPNSYGSIPPVNYSTQLPSREANGLYYGDLANSVQNSTTPISMHQPML</sequence>
<protein>
    <submittedName>
        <fullName evidence="7">Signal transducing adapter molecule 1</fullName>
    </submittedName>
</protein>
<keyword evidence="1 4" id="KW-0728">SH3 domain</keyword>
<dbReference type="PROSITE" id="PS50002">
    <property type="entry name" value="SH3"/>
    <property type="match status" value="1"/>
</dbReference>
<evidence type="ECO:0000313" key="7">
    <source>
        <dbReference type="EMBL" id="GFQ76114.1"/>
    </source>
</evidence>
<dbReference type="SMART" id="SM00726">
    <property type="entry name" value="UIM"/>
    <property type="match status" value="1"/>
</dbReference>
<evidence type="ECO:0000256" key="4">
    <source>
        <dbReference type="PROSITE-ProRule" id="PRU00192"/>
    </source>
</evidence>
<dbReference type="EMBL" id="BMAO01031586">
    <property type="protein sequence ID" value="GFQ76114.1"/>
    <property type="molecule type" value="Genomic_DNA"/>
</dbReference>
<keyword evidence="8" id="KW-1185">Reference proteome</keyword>
<comment type="caution">
    <text evidence="7">The sequence shown here is derived from an EMBL/GenBank/DDBJ whole genome shotgun (WGS) entry which is preliminary data.</text>
</comment>
<dbReference type="Pfam" id="PF00018">
    <property type="entry name" value="SH3_1"/>
    <property type="match status" value="1"/>
</dbReference>
<keyword evidence="2" id="KW-0813">Transport</keyword>
<reference evidence="7" key="1">
    <citation type="submission" date="2020-07" db="EMBL/GenBank/DDBJ databases">
        <title>Multicomponent nature underlies the extraordinary mechanical properties of spider dragline silk.</title>
        <authorList>
            <person name="Kono N."/>
            <person name="Nakamura H."/>
            <person name="Mori M."/>
            <person name="Yoshida Y."/>
            <person name="Ohtoshi R."/>
            <person name="Malay A.D."/>
            <person name="Moran D.A.P."/>
            <person name="Tomita M."/>
            <person name="Numata K."/>
            <person name="Arakawa K."/>
        </authorList>
    </citation>
    <scope>NUCLEOTIDE SEQUENCE</scope>
</reference>
<dbReference type="GO" id="GO:0033565">
    <property type="term" value="C:ESCRT-0 complex"/>
    <property type="evidence" value="ECO:0007669"/>
    <property type="project" value="TreeGrafter"/>
</dbReference>